<dbReference type="GO" id="GO:0046872">
    <property type="term" value="F:metal ion binding"/>
    <property type="evidence" value="ECO:0007669"/>
    <property type="project" value="InterPro"/>
</dbReference>
<dbReference type="PROSITE" id="PS50846">
    <property type="entry name" value="HMA_2"/>
    <property type="match status" value="1"/>
</dbReference>
<evidence type="ECO:0000313" key="2">
    <source>
        <dbReference type="EMBL" id="MBW85514.1"/>
    </source>
</evidence>
<dbReference type="AlphaFoldDB" id="A0A2P2IWC6"/>
<dbReference type="InterPro" id="IPR006121">
    <property type="entry name" value="HMA_dom"/>
</dbReference>
<proteinExistence type="predicted"/>
<name>A0A2P2IWC6_RHIMU</name>
<organism evidence="2">
    <name type="scientific">Rhizophora mucronata</name>
    <name type="common">Asiatic mangrove</name>
    <dbReference type="NCBI Taxonomy" id="61149"/>
    <lineage>
        <taxon>Eukaryota</taxon>
        <taxon>Viridiplantae</taxon>
        <taxon>Streptophyta</taxon>
        <taxon>Embryophyta</taxon>
        <taxon>Tracheophyta</taxon>
        <taxon>Spermatophyta</taxon>
        <taxon>Magnoliopsida</taxon>
        <taxon>eudicotyledons</taxon>
        <taxon>Gunneridae</taxon>
        <taxon>Pentapetalae</taxon>
        <taxon>rosids</taxon>
        <taxon>fabids</taxon>
        <taxon>Malpighiales</taxon>
        <taxon>Rhizophoraceae</taxon>
        <taxon>Rhizophora</taxon>
    </lineage>
</organism>
<reference evidence="2" key="1">
    <citation type="submission" date="2018-02" db="EMBL/GenBank/DDBJ databases">
        <title>Rhizophora mucronata_Transcriptome.</title>
        <authorList>
            <person name="Meera S.P."/>
            <person name="Sreeshan A."/>
            <person name="Augustine A."/>
        </authorList>
    </citation>
    <scope>NUCLEOTIDE SEQUENCE</scope>
    <source>
        <tissue evidence="2">Leaf</tissue>
    </source>
</reference>
<dbReference type="PANTHER" id="PTHR46119">
    <property type="entry name" value="OS08G0405700 PROTEIN"/>
    <property type="match status" value="1"/>
</dbReference>
<dbReference type="PANTHER" id="PTHR46119:SF15">
    <property type="entry name" value="PROTEIN SODIUM POTASSIUM ROOT DEFECTIVE 2"/>
    <property type="match status" value="1"/>
</dbReference>
<protein>
    <recommendedName>
        <fullName evidence="1">HMA domain-containing protein</fullName>
    </recommendedName>
</protein>
<accession>A0A2P2IWC6</accession>
<feature type="domain" description="HMA" evidence="1">
    <location>
        <begin position="1"/>
        <end position="42"/>
    </location>
</feature>
<dbReference type="CDD" id="cd00371">
    <property type="entry name" value="HMA"/>
    <property type="match status" value="1"/>
</dbReference>
<evidence type="ECO:0000259" key="1">
    <source>
        <dbReference type="PROSITE" id="PS50846"/>
    </source>
</evidence>
<dbReference type="EMBL" id="GGEC01005031">
    <property type="protein sequence ID" value="MBW85514.1"/>
    <property type="molecule type" value="Transcribed_RNA"/>
</dbReference>
<sequence>MEGVNSFSIDFAAKKVTIVGDITPLGVLASVSKVKNAQFWTNATIPTPGSSNKEIKK</sequence>
<dbReference type="InterPro" id="IPR044526">
    <property type="entry name" value="NAKR1-3"/>
</dbReference>